<evidence type="ECO:0000256" key="9">
    <source>
        <dbReference type="ARBA" id="ARBA00023163"/>
    </source>
</evidence>
<keyword evidence="5" id="KW-0863">Zinc-finger</keyword>
<keyword evidence="6" id="KW-0862">Zinc</keyword>
<dbReference type="InterPro" id="IPR021752">
    <property type="entry name" value="TF_Rrn7_Zf"/>
</dbReference>
<dbReference type="GO" id="GO:0042790">
    <property type="term" value="P:nucleolar large rRNA transcription by RNA polymerase I"/>
    <property type="evidence" value="ECO:0007669"/>
    <property type="project" value="TreeGrafter"/>
</dbReference>
<feature type="domain" description="RRN7-type" evidence="14">
    <location>
        <begin position="7"/>
        <end position="35"/>
    </location>
</feature>
<dbReference type="Pfam" id="PF11781">
    <property type="entry name" value="Zn_ribbon_RRN7"/>
    <property type="match status" value="1"/>
</dbReference>
<keyword evidence="9" id="KW-0804">Transcription</keyword>
<dbReference type="GO" id="GO:0008270">
    <property type="term" value="F:zinc ion binding"/>
    <property type="evidence" value="ECO:0007669"/>
    <property type="project" value="UniProtKB-KW"/>
</dbReference>
<dbReference type="Pfam" id="PF20645">
    <property type="entry name" value="Rrn7_cyclin_C"/>
    <property type="match status" value="1"/>
</dbReference>
<protein>
    <recommendedName>
        <fullName evidence="3">TATA box-binding protein-associated factor RNA polymerase I subunit B</fullName>
    </recommendedName>
    <alternativeName>
        <fullName evidence="11">TATA box-binding protein-associated factor 1B</fullName>
    </alternativeName>
</protein>
<keyword evidence="10" id="KW-0539">Nucleus</keyword>
<feature type="coiled-coil region" evidence="12">
    <location>
        <begin position="477"/>
        <end position="505"/>
    </location>
</feature>
<feature type="region of interest" description="Disordered" evidence="13">
    <location>
        <begin position="141"/>
        <end position="174"/>
    </location>
</feature>
<comment type="similarity">
    <text evidence="2">Belongs to the RRN7/TAF1B family.</text>
</comment>
<proteinExistence type="inferred from homology"/>
<evidence type="ECO:0000256" key="3">
    <source>
        <dbReference type="ARBA" id="ARBA00018994"/>
    </source>
</evidence>
<keyword evidence="17" id="KW-1185">Reference proteome</keyword>
<evidence type="ECO:0000256" key="12">
    <source>
        <dbReference type="SAM" id="Coils"/>
    </source>
</evidence>
<keyword evidence="4" id="KW-0479">Metal-binding</keyword>
<accession>A0A1I8NWU3</accession>
<reference evidence="16" key="1">
    <citation type="submission" date="2020-05" db="UniProtKB">
        <authorList>
            <consortium name="EnsemblMetazoa"/>
        </authorList>
    </citation>
    <scope>IDENTIFICATION</scope>
    <source>
        <strain evidence="16">USDA</strain>
    </source>
</reference>
<dbReference type="PANTHER" id="PTHR31576">
    <property type="entry name" value="TATA BOX-BINDING PROTEIN-ASSOCIATED FACTOR RNA POLYMERASE I SUBUNIT B"/>
    <property type="match status" value="1"/>
</dbReference>
<evidence type="ECO:0000256" key="10">
    <source>
        <dbReference type="ARBA" id="ARBA00023242"/>
    </source>
</evidence>
<feature type="domain" description="Rrn7/TAF1B C-terminal cyclin" evidence="15">
    <location>
        <begin position="347"/>
        <end position="505"/>
    </location>
</feature>
<feature type="compositionally biased region" description="Basic residues" evidence="13">
    <location>
        <begin position="145"/>
        <end position="155"/>
    </location>
</feature>
<keyword evidence="12" id="KW-0175">Coiled coil</keyword>
<dbReference type="Proteomes" id="UP000095300">
    <property type="component" value="Unassembled WGS sequence"/>
</dbReference>
<sequence>MEDEIIPNITCGVCGETDFEQREGFYYCLECGTKQEQVRQVEVENEDDAFNETTGTKRSKTMKINVAKAEKPQITSWECYNYILRGYVEELLAFGAKEELKLMALQVWAAYLRRNEVAFFSKKHAELPRLGARYTQNDAETIFNHTKKKRQRRKSTNTNTSGTSGGEEMSARSWRKTKRQLNESLYSSMTSATSTTVNSNKAIKLTFNMKARKILKKRMPAKHLLRHEMDFEGELQCHKMPTVRELSFGDYSFMNMGLKQVYTVLAIALNLIGDNMQLTDMVRFINEGHIGWKNILQYFPENIAGNATEILQKIGFYIQPEKILEKGFRTHVGVFAKHIGIRRFTTPNMMALVKRYVTELCLPPEISIYAERLINLLPPRFEIRTALFYPAYEARAMAYIIFIMKLLFGLDGYKEHRISKTAKKLNLKILELNHRNNENRPLLFVWDDWQRYIEMRKIIVSHYNLAFCKQFHQSESIEQILQGMADETEQRKEHEQANMAKQQIRQQNFDNLRKFFEKFLENHEKANINGTKFDFKPTYTPASTYFKTILLHRNHNNSGQNVSIPKIPQFMHTDHSQRDMQSYLEVKPLIEYFRNNNKELKVCSLETTENRHYVGIFRNTNPVKLKNTQKADFNITDKEWTDKISNQKSHYKDELEWTKDLEGLEEASIPSDSVTIMRSKKQNNSKLPSTQHEVSNSSKNTTSENQQSSSIKSLPDISIEVFRETNMDPLPEAYDIEKPRRNLGIVDMFAGIEDEEYLYSKEDSIVNDAEKAQNHSSR</sequence>
<keyword evidence="8" id="KW-0238">DNA-binding</keyword>
<evidence type="ECO:0000256" key="8">
    <source>
        <dbReference type="ARBA" id="ARBA00023125"/>
    </source>
</evidence>
<dbReference type="GO" id="GO:0001164">
    <property type="term" value="F:RNA polymerase I core promoter sequence-specific DNA binding"/>
    <property type="evidence" value="ECO:0007669"/>
    <property type="project" value="InterPro"/>
</dbReference>
<comment type="subcellular location">
    <subcellularLocation>
        <location evidence="1">Nucleus</location>
        <location evidence="1">Nucleolus</location>
    </subcellularLocation>
</comment>
<dbReference type="PANTHER" id="PTHR31576:SF2">
    <property type="entry name" value="TATA BOX-BINDING PROTEIN-ASSOCIATED FACTOR RNA POLYMERASE I SUBUNIT B"/>
    <property type="match status" value="1"/>
</dbReference>
<dbReference type="STRING" id="35570.A0A1I8NWU3"/>
<evidence type="ECO:0000256" key="2">
    <source>
        <dbReference type="ARBA" id="ARBA00006899"/>
    </source>
</evidence>
<feature type="region of interest" description="Disordered" evidence="13">
    <location>
        <begin position="672"/>
        <end position="712"/>
    </location>
</feature>
<name>A0A1I8NWU3_STOCA</name>
<dbReference type="GO" id="GO:0005668">
    <property type="term" value="C:RNA polymerase transcription factor SL1 complex"/>
    <property type="evidence" value="ECO:0007669"/>
    <property type="project" value="TreeGrafter"/>
</dbReference>
<dbReference type="OrthoDB" id="10069252at2759"/>
<dbReference type="InterPro" id="IPR033599">
    <property type="entry name" value="TAF1B/Rrn7"/>
</dbReference>
<evidence type="ECO:0000259" key="15">
    <source>
        <dbReference type="Pfam" id="PF20645"/>
    </source>
</evidence>
<organism evidence="16 17">
    <name type="scientific">Stomoxys calcitrans</name>
    <name type="common">Stable fly</name>
    <name type="synonym">Conops calcitrans</name>
    <dbReference type="NCBI Taxonomy" id="35570"/>
    <lineage>
        <taxon>Eukaryota</taxon>
        <taxon>Metazoa</taxon>
        <taxon>Ecdysozoa</taxon>
        <taxon>Arthropoda</taxon>
        <taxon>Hexapoda</taxon>
        <taxon>Insecta</taxon>
        <taxon>Pterygota</taxon>
        <taxon>Neoptera</taxon>
        <taxon>Endopterygota</taxon>
        <taxon>Diptera</taxon>
        <taxon>Brachycera</taxon>
        <taxon>Muscomorpha</taxon>
        <taxon>Muscoidea</taxon>
        <taxon>Muscidae</taxon>
        <taxon>Stomoxys</taxon>
    </lineage>
</organism>
<evidence type="ECO:0000256" key="11">
    <source>
        <dbReference type="ARBA" id="ARBA00032500"/>
    </source>
</evidence>
<feature type="compositionally biased region" description="Polar residues" evidence="13">
    <location>
        <begin position="684"/>
        <end position="712"/>
    </location>
</feature>
<gene>
    <name evidence="16" type="primary">106080724</name>
</gene>
<evidence type="ECO:0000313" key="17">
    <source>
        <dbReference type="Proteomes" id="UP000095300"/>
    </source>
</evidence>
<evidence type="ECO:0000256" key="1">
    <source>
        <dbReference type="ARBA" id="ARBA00004604"/>
    </source>
</evidence>
<evidence type="ECO:0000256" key="6">
    <source>
        <dbReference type="ARBA" id="ARBA00022833"/>
    </source>
</evidence>
<evidence type="ECO:0000256" key="5">
    <source>
        <dbReference type="ARBA" id="ARBA00022771"/>
    </source>
</evidence>
<dbReference type="InterPro" id="IPR048538">
    <property type="entry name" value="Rrn7_cyclin_C"/>
</dbReference>
<evidence type="ECO:0000256" key="4">
    <source>
        <dbReference type="ARBA" id="ARBA00022723"/>
    </source>
</evidence>
<evidence type="ECO:0000256" key="7">
    <source>
        <dbReference type="ARBA" id="ARBA00023015"/>
    </source>
</evidence>
<dbReference type="EnsemblMetazoa" id="SCAU002717-RA">
    <property type="protein sequence ID" value="SCAU002717-PA"/>
    <property type="gene ID" value="SCAU002717"/>
</dbReference>
<evidence type="ECO:0000259" key="14">
    <source>
        <dbReference type="Pfam" id="PF11781"/>
    </source>
</evidence>
<dbReference type="VEuPathDB" id="VectorBase:SCAU002717"/>
<evidence type="ECO:0000256" key="13">
    <source>
        <dbReference type="SAM" id="MobiDB-lite"/>
    </source>
</evidence>
<dbReference type="GO" id="GO:0070860">
    <property type="term" value="C:RNA polymerase I core factor complex"/>
    <property type="evidence" value="ECO:0007669"/>
    <property type="project" value="InterPro"/>
</dbReference>
<dbReference type="AlphaFoldDB" id="A0A1I8NWU3"/>
<keyword evidence="7" id="KW-0805">Transcription regulation</keyword>
<evidence type="ECO:0000313" key="16">
    <source>
        <dbReference type="EnsemblMetazoa" id="SCAU002717-PA"/>
    </source>
</evidence>